<evidence type="ECO:0000313" key="1">
    <source>
        <dbReference type="EMBL" id="KKZ63525.1"/>
    </source>
</evidence>
<comment type="caution">
    <text evidence="1">The sequence shown here is derived from an EMBL/GenBank/DDBJ whole genome shotgun (WGS) entry which is preliminary data.</text>
</comment>
<dbReference type="VEuPathDB" id="FungiDB:EMCG_02150"/>
<sequence>MSQAENPAVLIQQAKYLSNEGDATSTFNTIKLVLSYPEKANETAVFGETLCTFVPIARSMTGDELGDIVQEASTQVVNPDTLH</sequence>
<name>A0A0G2I088_9EURO</name>
<gene>
    <name evidence="1" type="ORF">EMCG_02150</name>
</gene>
<dbReference type="EMBL" id="LCZI01000971">
    <property type="protein sequence ID" value="KKZ63525.1"/>
    <property type="molecule type" value="Genomic_DNA"/>
</dbReference>
<dbReference type="AlphaFoldDB" id="A0A0G2I088"/>
<accession>A0A0G2I088</accession>
<dbReference type="Proteomes" id="UP000034164">
    <property type="component" value="Unassembled WGS sequence"/>
</dbReference>
<organism evidence="1 2">
    <name type="scientific">[Emmonsia] crescens</name>
    <dbReference type="NCBI Taxonomy" id="73230"/>
    <lineage>
        <taxon>Eukaryota</taxon>
        <taxon>Fungi</taxon>
        <taxon>Dikarya</taxon>
        <taxon>Ascomycota</taxon>
        <taxon>Pezizomycotina</taxon>
        <taxon>Eurotiomycetes</taxon>
        <taxon>Eurotiomycetidae</taxon>
        <taxon>Onygenales</taxon>
        <taxon>Ajellomycetaceae</taxon>
        <taxon>Emergomyces</taxon>
    </lineage>
</organism>
<reference evidence="2" key="1">
    <citation type="journal article" date="2015" name="PLoS Genet.">
        <title>The dynamic genome and transcriptome of the human fungal pathogen Blastomyces and close relative Emmonsia.</title>
        <authorList>
            <person name="Munoz J.F."/>
            <person name="Gauthier G.M."/>
            <person name="Desjardins C.A."/>
            <person name="Gallo J.E."/>
            <person name="Holder J."/>
            <person name="Sullivan T.D."/>
            <person name="Marty A.J."/>
            <person name="Carmen J.C."/>
            <person name="Chen Z."/>
            <person name="Ding L."/>
            <person name="Gujja S."/>
            <person name="Magrini V."/>
            <person name="Misas E."/>
            <person name="Mitreva M."/>
            <person name="Priest M."/>
            <person name="Saif S."/>
            <person name="Whiston E.A."/>
            <person name="Young S."/>
            <person name="Zeng Q."/>
            <person name="Goldman W.E."/>
            <person name="Mardis E.R."/>
            <person name="Taylor J.W."/>
            <person name="McEwen J.G."/>
            <person name="Clay O.K."/>
            <person name="Klein B.S."/>
            <person name="Cuomo C.A."/>
        </authorList>
    </citation>
    <scope>NUCLEOTIDE SEQUENCE [LARGE SCALE GENOMIC DNA]</scope>
    <source>
        <strain evidence="2">UAMH 3008</strain>
    </source>
</reference>
<protein>
    <submittedName>
        <fullName evidence="1">Uncharacterized protein</fullName>
    </submittedName>
</protein>
<proteinExistence type="predicted"/>
<evidence type="ECO:0000313" key="2">
    <source>
        <dbReference type="Proteomes" id="UP000034164"/>
    </source>
</evidence>